<gene>
    <name evidence="2" type="ORF">UC3_01557</name>
</gene>
<dbReference type="PROSITE" id="PS51257">
    <property type="entry name" value="PROKAR_LIPOPROTEIN"/>
    <property type="match status" value="1"/>
</dbReference>
<keyword evidence="1" id="KW-0732">Signal</keyword>
<name>R3WSD6_9ENTE</name>
<dbReference type="OrthoDB" id="2186899at2"/>
<feature type="signal peptide" evidence="1">
    <location>
        <begin position="1"/>
        <end position="22"/>
    </location>
</feature>
<dbReference type="RefSeq" id="WP_010768220.1">
    <property type="nucleotide sequence ID" value="NZ_ASWE01000003.1"/>
</dbReference>
<evidence type="ECO:0000256" key="1">
    <source>
        <dbReference type="SAM" id="SignalP"/>
    </source>
</evidence>
<dbReference type="Proteomes" id="UP000013785">
    <property type="component" value="Unassembled WGS sequence"/>
</dbReference>
<protein>
    <recommendedName>
        <fullName evidence="4">Lipoprotein</fullName>
    </recommendedName>
</protein>
<dbReference type="eggNOG" id="ENOG50307VN">
    <property type="taxonomic scope" value="Bacteria"/>
</dbReference>
<accession>R3WSD6</accession>
<dbReference type="EMBL" id="AJAT01000013">
    <property type="protein sequence ID" value="EOL44740.1"/>
    <property type="molecule type" value="Genomic_DNA"/>
</dbReference>
<dbReference type="STRING" id="154621.RV11_GL002489"/>
<keyword evidence="3" id="KW-1185">Reference proteome</keyword>
<dbReference type="HOGENOM" id="CLU_1882555_0_0_9"/>
<evidence type="ECO:0000313" key="3">
    <source>
        <dbReference type="Proteomes" id="UP000013785"/>
    </source>
</evidence>
<comment type="caution">
    <text evidence="2">The sequence shown here is derived from an EMBL/GenBank/DDBJ whole genome shotgun (WGS) entry which is preliminary data.</text>
</comment>
<reference evidence="2 3" key="1">
    <citation type="submission" date="2013-02" db="EMBL/GenBank/DDBJ databases">
        <title>The Genome Sequence of Enterococcus phoeniculicola BAA-412.</title>
        <authorList>
            <consortium name="The Broad Institute Genome Sequencing Platform"/>
            <consortium name="The Broad Institute Genome Sequencing Center for Infectious Disease"/>
            <person name="Earl A.M."/>
            <person name="Gilmore M.S."/>
            <person name="Lebreton F."/>
            <person name="Walker B."/>
            <person name="Young S.K."/>
            <person name="Zeng Q."/>
            <person name="Gargeya S."/>
            <person name="Fitzgerald M."/>
            <person name="Haas B."/>
            <person name="Abouelleil A."/>
            <person name="Alvarado L."/>
            <person name="Arachchi H.M."/>
            <person name="Berlin A.M."/>
            <person name="Chapman S.B."/>
            <person name="Dewar J."/>
            <person name="Goldberg J."/>
            <person name="Griggs A."/>
            <person name="Gujja S."/>
            <person name="Hansen M."/>
            <person name="Howarth C."/>
            <person name="Imamovic A."/>
            <person name="Larimer J."/>
            <person name="McCowan C."/>
            <person name="Murphy C."/>
            <person name="Neiman D."/>
            <person name="Pearson M."/>
            <person name="Priest M."/>
            <person name="Roberts A."/>
            <person name="Saif S."/>
            <person name="Shea T."/>
            <person name="Sisk P."/>
            <person name="Sykes S."/>
            <person name="Wortman J."/>
            <person name="Nusbaum C."/>
            <person name="Birren B."/>
        </authorList>
    </citation>
    <scope>NUCLEOTIDE SEQUENCE [LARGE SCALE GENOMIC DNA]</scope>
    <source>
        <strain evidence="2 3">ATCC BAA-412</strain>
    </source>
</reference>
<dbReference type="AlphaFoldDB" id="R3WSD6"/>
<organism evidence="2 3">
    <name type="scientific">Enterococcus phoeniculicola ATCC BAA-412</name>
    <dbReference type="NCBI Taxonomy" id="1158610"/>
    <lineage>
        <taxon>Bacteria</taxon>
        <taxon>Bacillati</taxon>
        <taxon>Bacillota</taxon>
        <taxon>Bacilli</taxon>
        <taxon>Lactobacillales</taxon>
        <taxon>Enterococcaceae</taxon>
        <taxon>Enterococcus</taxon>
    </lineage>
</organism>
<sequence>MKKFSWVICLLFVFLLVGCSQKKDGEIDSRVYKLETDFKENYQLWVDIKADGSIQYKEYALDIKSTGSEFKRIGNLAKTSTYKKMLSEGDQEIYETYRLLGKDIYDVGYNLYYGKKEEAKKLYEKILNEEEKLKE</sequence>
<proteinExistence type="predicted"/>
<feature type="chain" id="PRO_5039724267" description="Lipoprotein" evidence="1">
    <location>
        <begin position="23"/>
        <end position="135"/>
    </location>
</feature>
<evidence type="ECO:0000313" key="2">
    <source>
        <dbReference type="EMBL" id="EOL44740.1"/>
    </source>
</evidence>
<evidence type="ECO:0008006" key="4">
    <source>
        <dbReference type="Google" id="ProtNLM"/>
    </source>
</evidence>
<dbReference type="PATRIC" id="fig|1158610.3.peg.1542"/>